<dbReference type="InterPro" id="IPR025449">
    <property type="entry name" value="JetB"/>
</dbReference>
<name>A0A1W1BLG2_9ZZZZ</name>
<reference evidence="1" key="1">
    <citation type="submission" date="2016-10" db="EMBL/GenBank/DDBJ databases">
        <authorList>
            <person name="de Groot N.N."/>
        </authorList>
    </citation>
    <scope>NUCLEOTIDE SEQUENCE</scope>
</reference>
<dbReference type="EMBL" id="FPHM01000018">
    <property type="protein sequence ID" value="SFV54337.1"/>
    <property type="molecule type" value="Genomic_DNA"/>
</dbReference>
<proteinExistence type="predicted"/>
<gene>
    <name evidence="1" type="ORF">MNB_SV-13-1819</name>
</gene>
<dbReference type="Pfam" id="PF13835">
    <property type="entry name" value="DUF4194"/>
    <property type="match status" value="1"/>
</dbReference>
<evidence type="ECO:0008006" key="2">
    <source>
        <dbReference type="Google" id="ProtNLM"/>
    </source>
</evidence>
<dbReference type="AlphaFoldDB" id="A0A1W1BLG2"/>
<accession>A0A1W1BLG2</accession>
<organism evidence="1">
    <name type="scientific">hydrothermal vent metagenome</name>
    <dbReference type="NCBI Taxonomy" id="652676"/>
    <lineage>
        <taxon>unclassified sequences</taxon>
        <taxon>metagenomes</taxon>
        <taxon>ecological metagenomes</taxon>
    </lineage>
</organism>
<evidence type="ECO:0000313" key="1">
    <source>
        <dbReference type="EMBL" id="SFV54337.1"/>
    </source>
</evidence>
<sequence length="183" mass="21359">MTINQETSKTIIKLFSGVLYKNDQAKLWLELEKSYAIISDYLKPLGVGVIFDEAEGYAYLENLELAEDFPVLLRKRALSYKVSLLIVLLRKRLTQFDMQSDESRAVLSKEEIVDMLELYLAQSSNEVKQIKEIESSLKKLIELGFLKRLQNSDNYEIKRVIKSFVDAQWMDDFDKRLEEYANV</sequence>
<protein>
    <recommendedName>
        <fullName evidence="2">DUF4194 domain-containing protein</fullName>
    </recommendedName>
</protein>